<organism evidence="6 7">
    <name type="scientific">Brumimicrobium oceani</name>
    <dbReference type="NCBI Taxonomy" id="2100725"/>
    <lineage>
        <taxon>Bacteria</taxon>
        <taxon>Pseudomonadati</taxon>
        <taxon>Bacteroidota</taxon>
        <taxon>Flavobacteriia</taxon>
        <taxon>Flavobacteriales</taxon>
        <taxon>Crocinitomicaceae</taxon>
        <taxon>Brumimicrobium</taxon>
    </lineage>
</organism>
<evidence type="ECO:0000259" key="4">
    <source>
        <dbReference type="Pfam" id="PF03781"/>
    </source>
</evidence>
<dbReference type="SUPFAM" id="SSF56436">
    <property type="entry name" value="C-type lectin-like"/>
    <property type="match status" value="1"/>
</dbReference>
<dbReference type="GO" id="GO:0052699">
    <property type="term" value="P:ergothioneine biosynthetic process"/>
    <property type="evidence" value="ECO:0007669"/>
    <property type="project" value="InterPro"/>
</dbReference>
<feature type="domain" description="DinB-like" evidence="5">
    <location>
        <begin position="7"/>
        <end position="137"/>
    </location>
</feature>
<dbReference type="OrthoDB" id="9768004at2"/>
<dbReference type="Proteomes" id="UP000245370">
    <property type="component" value="Unassembled WGS sequence"/>
</dbReference>
<sequence>MNITDKFKATRKHTEKLCEPLETEDYVAQIATFTSPTKWHIAHTTWFFEEFILKQFKEEYQLFDEHFNFIFNSYYNNSGKRISRANRGYLTRPTVKRVFEYRNYVTEQMVEFLSQNPSEKVLELLELGINHEEQHQELLITDLKFMFASNPLYPVYDANFNIINSQNTDSGFAAIKEGVYEIGHQGDDFCYDNELGRHKVYLNDFEISKSLVTNGEFIEFIEAGGYEDFNLWLEEGLHWKAKKEVNSPLYWKKIDGEWHHFTLSGLQKVNPDSLLTHISYYEAYAYAEWKNMRLPNEFEWEIASEKFDWGKRWEWTNSSYLAYPNFKKSEGIAKSFIVSQTEQVVYIEKLDKTFHFKKGEKIATEISRKYNDKIIQNLIEKTNFSVISKLTDSKDYFANYILNRN</sequence>
<dbReference type="EMBL" id="QFRJ01000008">
    <property type="protein sequence ID" value="PWH85093.1"/>
    <property type="molecule type" value="Genomic_DNA"/>
</dbReference>
<keyword evidence="2" id="KW-0408">Iron</keyword>
<dbReference type="NCBIfam" id="TIGR03440">
    <property type="entry name" value="egtB_TIGR03440"/>
    <property type="match status" value="1"/>
</dbReference>
<gene>
    <name evidence="6" type="ORF">DIT68_10675</name>
</gene>
<dbReference type="RefSeq" id="WP_109359794.1">
    <property type="nucleotide sequence ID" value="NZ_QFRJ01000008.1"/>
</dbReference>
<dbReference type="Pfam" id="PF03781">
    <property type="entry name" value="FGE-sulfatase"/>
    <property type="match status" value="1"/>
</dbReference>
<comment type="caution">
    <text evidence="6">The sequence shown here is derived from an EMBL/GenBank/DDBJ whole genome shotgun (WGS) entry which is preliminary data.</text>
</comment>
<evidence type="ECO:0000256" key="2">
    <source>
        <dbReference type="ARBA" id="ARBA00023004"/>
    </source>
</evidence>
<dbReference type="PANTHER" id="PTHR23150">
    <property type="entry name" value="SULFATASE MODIFYING FACTOR 1, 2"/>
    <property type="match status" value="1"/>
</dbReference>
<evidence type="ECO:0000313" key="6">
    <source>
        <dbReference type="EMBL" id="PWH85093.1"/>
    </source>
</evidence>
<evidence type="ECO:0000313" key="7">
    <source>
        <dbReference type="Proteomes" id="UP000245370"/>
    </source>
</evidence>
<evidence type="ECO:0000256" key="1">
    <source>
        <dbReference type="ARBA" id="ARBA00023002"/>
    </source>
</evidence>
<dbReference type="Pfam" id="PF12867">
    <property type="entry name" value="DinB_2"/>
    <property type="match status" value="1"/>
</dbReference>
<comment type="pathway">
    <text evidence="3">Amino-acid biosynthesis; ergothioneine biosynthesis.</text>
</comment>
<name>A0A2U2XBF4_9FLAO</name>
<dbReference type="InterPro" id="IPR017806">
    <property type="entry name" value="EgtB"/>
</dbReference>
<dbReference type="InterPro" id="IPR051043">
    <property type="entry name" value="Sulfatase_Mod_Factor_Kinase"/>
</dbReference>
<dbReference type="InterPro" id="IPR005532">
    <property type="entry name" value="SUMF_dom"/>
</dbReference>
<keyword evidence="7" id="KW-1185">Reference proteome</keyword>
<evidence type="ECO:0000256" key="3">
    <source>
        <dbReference type="ARBA" id="ARBA00037882"/>
    </source>
</evidence>
<evidence type="ECO:0000259" key="5">
    <source>
        <dbReference type="Pfam" id="PF12867"/>
    </source>
</evidence>
<feature type="domain" description="Sulfatase-modifying factor enzyme-like" evidence="4">
    <location>
        <begin position="174"/>
        <end position="322"/>
    </location>
</feature>
<reference evidence="6 7" key="1">
    <citation type="submission" date="2018-05" db="EMBL/GenBank/DDBJ databases">
        <title>Brumimicrobium oceani sp. nov., isolated from coastal sediment.</title>
        <authorList>
            <person name="Kou Y."/>
        </authorList>
    </citation>
    <scope>NUCLEOTIDE SEQUENCE [LARGE SCALE GENOMIC DNA]</scope>
    <source>
        <strain evidence="6 7">C305</strain>
    </source>
</reference>
<proteinExistence type="predicted"/>
<dbReference type="InterPro" id="IPR042095">
    <property type="entry name" value="SUMF_sf"/>
</dbReference>
<dbReference type="Gene3D" id="3.90.1580.10">
    <property type="entry name" value="paralog of FGE (formylglycine-generating enzyme)"/>
    <property type="match status" value="1"/>
</dbReference>
<accession>A0A2U2XBF4</accession>
<dbReference type="InterPro" id="IPR024775">
    <property type="entry name" value="DinB-like"/>
</dbReference>
<protein>
    <submittedName>
        <fullName evidence="6">Ergothioneine biosynthesis protein EgtB</fullName>
    </submittedName>
</protein>
<dbReference type="InterPro" id="IPR016187">
    <property type="entry name" value="CTDL_fold"/>
</dbReference>
<reference evidence="6 7" key="2">
    <citation type="submission" date="2018-05" db="EMBL/GenBank/DDBJ databases">
        <authorList>
            <person name="Lanie J.A."/>
            <person name="Ng W.-L."/>
            <person name="Kazmierczak K.M."/>
            <person name="Andrzejewski T.M."/>
            <person name="Davidsen T.M."/>
            <person name="Wayne K.J."/>
            <person name="Tettelin H."/>
            <person name="Glass J.I."/>
            <person name="Rusch D."/>
            <person name="Podicherti R."/>
            <person name="Tsui H.-C.T."/>
            <person name="Winkler M.E."/>
        </authorList>
    </citation>
    <scope>NUCLEOTIDE SEQUENCE [LARGE SCALE GENOMIC DNA]</scope>
    <source>
        <strain evidence="6 7">C305</strain>
    </source>
</reference>
<keyword evidence="1" id="KW-0560">Oxidoreductase</keyword>
<dbReference type="AlphaFoldDB" id="A0A2U2XBF4"/>
<dbReference type="PANTHER" id="PTHR23150:SF36">
    <property type="entry name" value="HERCYNINE OXYGENASE"/>
    <property type="match status" value="1"/>
</dbReference>